<evidence type="ECO:0000256" key="1">
    <source>
        <dbReference type="ARBA" id="ARBA00004651"/>
    </source>
</evidence>
<evidence type="ECO:0000256" key="3">
    <source>
        <dbReference type="ARBA" id="ARBA00022475"/>
    </source>
</evidence>
<feature type="transmembrane region" description="Helical" evidence="7">
    <location>
        <begin position="86"/>
        <end position="110"/>
    </location>
</feature>
<gene>
    <name evidence="9" type="ORF">E6C64_09215</name>
</gene>
<evidence type="ECO:0000256" key="2">
    <source>
        <dbReference type="ARBA" id="ARBA00007430"/>
    </source>
</evidence>
<dbReference type="GO" id="GO:0005886">
    <property type="term" value="C:plasma membrane"/>
    <property type="evidence" value="ECO:0007669"/>
    <property type="project" value="UniProtKB-SubCell"/>
</dbReference>
<dbReference type="InterPro" id="IPR050833">
    <property type="entry name" value="Poly_Biosynth_Transport"/>
</dbReference>
<evidence type="ECO:0000259" key="8">
    <source>
        <dbReference type="Pfam" id="PF01636"/>
    </source>
</evidence>
<feature type="transmembrane region" description="Helical" evidence="7">
    <location>
        <begin position="146"/>
        <end position="166"/>
    </location>
</feature>
<reference evidence="9 10" key="1">
    <citation type="submission" date="2019-04" db="EMBL/GenBank/DDBJ databases">
        <authorList>
            <person name="Jiang L."/>
        </authorList>
    </citation>
    <scope>NUCLEOTIDE SEQUENCE [LARGE SCALE GENOMIC DNA]</scope>
    <source>
        <strain evidence="9 10">YIM 131853</strain>
    </source>
</reference>
<accession>A0A4S4FNG1</accession>
<sequence>MTTATRSLGDSAARGTGITLLGQGLRVALQFASTIILARLLTPEDFGLIAMVAAIIGISELVRDFGLSSAAIQAKNVTDDERTNLFWVNTGLGAASSLVVIAFSPLIVLLYGEPRLVWIIVAMSSTFVFSGINTQFKADLTRQLRFAALTGFEIAGVTAGFVLGIGSAALGLSYWAIVIQQVTTVAVACILNVSASKWKPGLPKRGVSIRRFLRFGMGVLGTQAISYVTKNIDSVSIGAVWGAGPLGLYDRAYQLLMTPLNQINAPMTRIALPILSRVHDQGEVFERYLHKAQLVGAYFTATVFAVAAGLSTPFVLVLFGPQWVGVSAIFAALAVGGVFRSIAQISYWIYLATGKTGAQLRMFLAVRPIMIVIILAGLPWGPVGVAIGQTIAYSLHWAVSLWRVGVVTGVNTRPLFLNAIRTVLVVSVPCGILAFLGTLFPVPAIVQILIGLAFALIYVAVISVFVPAVRSDVTVVLSFARRMVGSRRAPTDHRRGIRGDSQRKRSLEELLRVAAPHLRSGRWILPSASSAFHNSPEGRSAQAAAAARIRPARDLKERLVRRRTALAAPRSADITGRPSAEHGPTEALLTKDRSLVLFDRGSNSVTHVRSAPFGTDYESFRRRLTDEIPNPSWTLTDERRVLTEGLADGVEFARAAFEVRVEVTRRIVDAYAALTRRSSSPGSVDLVLGAIARVDSNSKVSSSIREEVDALTDRLIADSPTWPLVLSHGDLTGRNLIVTDRSSWMAIDFEDAGERPYFYDAYVLICQDRELLAALRAGAFAAELARLHTAAGRPADSDDDEMLLRAAALLAADYHAREHGGRFEFSLSRTWPTSG</sequence>
<feature type="transmembrane region" description="Helical" evidence="7">
    <location>
        <begin position="295"/>
        <end position="319"/>
    </location>
</feature>
<feature type="transmembrane region" description="Helical" evidence="7">
    <location>
        <begin position="371"/>
        <end position="395"/>
    </location>
</feature>
<dbReference type="Proteomes" id="UP000309133">
    <property type="component" value="Unassembled WGS sequence"/>
</dbReference>
<evidence type="ECO:0000313" key="9">
    <source>
        <dbReference type="EMBL" id="THG30806.1"/>
    </source>
</evidence>
<name>A0A4S4FNG1_9MICO</name>
<evidence type="ECO:0000256" key="5">
    <source>
        <dbReference type="ARBA" id="ARBA00022989"/>
    </source>
</evidence>
<comment type="similarity">
    <text evidence="2">Belongs to the polysaccharide synthase family.</text>
</comment>
<dbReference type="SUPFAM" id="SSF56112">
    <property type="entry name" value="Protein kinase-like (PK-like)"/>
    <property type="match status" value="1"/>
</dbReference>
<feature type="transmembrane region" description="Helical" evidence="7">
    <location>
        <begin position="172"/>
        <end position="195"/>
    </location>
</feature>
<dbReference type="CDD" id="cd13127">
    <property type="entry name" value="MATE_tuaB_like"/>
    <property type="match status" value="1"/>
</dbReference>
<feature type="transmembrane region" description="Helical" evidence="7">
    <location>
        <begin position="325"/>
        <end position="350"/>
    </location>
</feature>
<evidence type="ECO:0000313" key="10">
    <source>
        <dbReference type="Proteomes" id="UP000309133"/>
    </source>
</evidence>
<dbReference type="PANTHER" id="PTHR30250:SF10">
    <property type="entry name" value="LIPOPOLYSACCHARIDE BIOSYNTHESIS PROTEIN WZXC"/>
    <property type="match status" value="1"/>
</dbReference>
<keyword evidence="5 7" id="KW-1133">Transmembrane helix</keyword>
<dbReference type="OrthoDB" id="9770347at2"/>
<dbReference type="InterPro" id="IPR011009">
    <property type="entry name" value="Kinase-like_dom_sf"/>
</dbReference>
<evidence type="ECO:0000256" key="7">
    <source>
        <dbReference type="SAM" id="Phobius"/>
    </source>
</evidence>
<dbReference type="InterPro" id="IPR002575">
    <property type="entry name" value="Aminoglycoside_PTrfase"/>
</dbReference>
<dbReference type="Pfam" id="PF01636">
    <property type="entry name" value="APH"/>
    <property type="match status" value="1"/>
</dbReference>
<keyword evidence="6 7" id="KW-0472">Membrane</keyword>
<feature type="transmembrane region" description="Helical" evidence="7">
    <location>
        <begin position="415"/>
        <end position="436"/>
    </location>
</feature>
<feature type="domain" description="Aminoglycoside phosphotransferase" evidence="8">
    <location>
        <begin position="708"/>
        <end position="784"/>
    </location>
</feature>
<keyword evidence="3" id="KW-1003">Cell membrane</keyword>
<comment type="caution">
    <text evidence="9">The sequence shown here is derived from an EMBL/GenBank/DDBJ whole genome shotgun (WGS) entry which is preliminary data.</text>
</comment>
<dbReference type="Gene3D" id="3.90.1200.10">
    <property type="match status" value="1"/>
</dbReference>
<feature type="transmembrane region" description="Helical" evidence="7">
    <location>
        <begin position="448"/>
        <end position="469"/>
    </location>
</feature>
<dbReference type="AlphaFoldDB" id="A0A4S4FNG1"/>
<keyword evidence="4 7" id="KW-0812">Transmembrane</keyword>
<evidence type="ECO:0000256" key="6">
    <source>
        <dbReference type="ARBA" id="ARBA00023136"/>
    </source>
</evidence>
<evidence type="ECO:0000256" key="4">
    <source>
        <dbReference type="ARBA" id="ARBA00022692"/>
    </source>
</evidence>
<dbReference type="EMBL" id="SSSM01000004">
    <property type="protein sequence ID" value="THG30806.1"/>
    <property type="molecule type" value="Genomic_DNA"/>
</dbReference>
<protein>
    <recommendedName>
        <fullName evidence="8">Aminoglycoside phosphotransferase domain-containing protein</fullName>
    </recommendedName>
</protein>
<comment type="subcellular location">
    <subcellularLocation>
        <location evidence="1">Cell membrane</location>
        <topology evidence="1">Multi-pass membrane protein</topology>
    </subcellularLocation>
</comment>
<dbReference type="Pfam" id="PF13440">
    <property type="entry name" value="Polysacc_synt_3"/>
    <property type="match status" value="1"/>
</dbReference>
<dbReference type="PANTHER" id="PTHR30250">
    <property type="entry name" value="PST FAMILY PREDICTED COLANIC ACID TRANSPORTER"/>
    <property type="match status" value="1"/>
</dbReference>
<organism evidence="9 10">
    <name type="scientific">Naasia lichenicola</name>
    <dbReference type="NCBI Taxonomy" id="2565933"/>
    <lineage>
        <taxon>Bacteria</taxon>
        <taxon>Bacillati</taxon>
        <taxon>Actinomycetota</taxon>
        <taxon>Actinomycetes</taxon>
        <taxon>Micrococcales</taxon>
        <taxon>Microbacteriaceae</taxon>
        <taxon>Naasia</taxon>
    </lineage>
</organism>
<feature type="transmembrane region" description="Helical" evidence="7">
    <location>
        <begin position="116"/>
        <end position="134"/>
    </location>
</feature>
<dbReference type="RefSeq" id="WP_136427219.1">
    <property type="nucleotide sequence ID" value="NZ_SSSM01000004.1"/>
</dbReference>
<keyword evidence="10" id="KW-1185">Reference proteome</keyword>
<proteinExistence type="inferred from homology"/>